<gene>
    <name evidence="9" type="primary">thiE</name>
    <name evidence="11" type="ORF">SAMN05421676_104192</name>
</gene>
<dbReference type="RefSeq" id="WP_093133576.1">
    <property type="nucleotide sequence ID" value="NZ_FOHJ01000004.1"/>
</dbReference>
<feature type="binding site" evidence="9">
    <location>
        <position position="158"/>
    </location>
    <ligand>
        <name>2-[(2R,5Z)-2-carboxy-4-methylthiazol-5(2H)-ylidene]ethyl phosphate</name>
        <dbReference type="ChEBI" id="CHEBI:62899"/>
    </ligand>
</feature>
<dbReference type="UniPathway" id="UPA00060">
    <property type="reaction ID" value="UER00141"/>
</dbReference>
<dbReference type="EMBL" id="FOHJ01000004">
    <property type="protein sequence ID" value="SET36689.1"/>
    <property type="molecule type" value="Genomic_DNA"/>
</dbReference>
<comment type="catalytic activity">
    <reaction evidence="7 9">
        <text>2-(2-carboxy-4-methylthiazol-5-yl)ethyl phosphate + 4-amino-2-methyl-5-(diphosphooxymethyl)pyrimidine + 2 H(+) = thiamine phosphate + CO2 + diphosphate</text>
        <dbReference type="Rhea" id="RHEA:47848"/>
        <dbReference type="ChEBI" id="CHEBI:15378"/>
        <dbReference type="ChEBI" id="CHEBI:16526"/>
        <dbReference type="ChEBI" id="CHEBI:33019"/>
        <dbReference type="ChEBI" id="CHEBI:37575"/>
        <dbReference type="ChEBI" id="CHEBI:57841"/>
        <dbReference type="ChEBI" id="CHEBI:62890"/>
        <dbReference type="EC" id="2.5.1.3"/>
    </reaction>
</comment>
<evidence type="ECO:0000313" key="11">
    <source>
        <dbReference type="EMBL" id="SET36689.1"/>
    </source>
</evidence>
<comment type="catalytic activity">
    <reaction evidence="8 9">
        <text>2-[(2R,5Z)-2-carboxy-4-methylthiazol-5(2H)-ylidene]ethyl phosphate + 4-amino-2-methyl-5-(diphosphooxymethyl)pyrimidine + 2 H(+) = thiamine phosphate + CO2 + diphosphate</text>
        <dbReference type="Rhea" id="RHEA:47844"/>
        <dbReference type="ChEBI" id="CHEBI:15378"/>
        <dbReference type="ChEBI" id="CHEBI:16526"/>
        <dbReference type="ChEBI" id="CHEBI:33019"/>
        <dbReference type="ChEBI" id="CHEBI:37575"/>
        <dbReference type="ChEBI" id="CHEBI:57841"/>
        <dbReference type="ChEBI" id="CHEBI:62899"/>
        <dbReference type="EC" id="2.5.1.3"/>
    </reaction>
</comment>
<dbReference type="AlphaFoldDB" id="A0A1I0DVN4"/>
<dbReference type="GO" id="GO:0009228">
    <property type="term" value="P:thiamine biosynthetic process"/>
    <property type="evidence" value="ECO:0007669"/>
    <property type="project" value="UniProtKB-KW"/>
</dbReference>
<comment type="catalytic activity">
    <reaction evidence="6 9">
        <text>4-methyl-5-(2-phosphooxyethyl)-thiazole + 4-amino-2-methyl-5-(diphosphooxymethyl)pyrimidine + H(+) = thiamine phosphate + diphosphate</text>
        <dbReference type="Rhea" id="RHEA:22328"/>
        <dbReference type="ChEBI" id="CHEBI:15378"/>
        <dbReference type="ChEBI" id="CHEBI:33019"/>
        <dbReference type="ChEBI" id="CHEBI:37575"/>
        <dbReference type="ChEBI" id="CHEBI:57841"/>
        <dbReference type="ChEBI" id="CHEBI:58296"/>
        <dbReference type="EC" id="2.5.1.3"/>
    </reaction>
</comment>
<evidence type="ECO:0000256" key="2">
    <source>
        <dbReference type="ARBA" id="ARBA00022679"/>
    </source>
</evidence>
<comment type="cofactor">
    <cofactor evidence="9">
        <name>Mg(2+)</name>
        <dbReference type="ChEBI" id="CHEBI:18420"/>
    </cofactor>
    <text evidence="9">Binds 1 Mg(2+) ion per subunit.</text>
</comment>
<dbReference type="GO" id="GO:0004789">
    <property type="term" value="F:thiamine-phosphate diphosphorylase activity"/>
    <property type="evidence" value="ECO:0007669"/>
    <property type="project" value="UniProtKB-UniRule"/>
</dbReference>
<accession>A0A1I0DVN4</accession>
<dbReference type="GO" id="GO:0005737">
    <property type="term" value="C:cytoplasm"/>
    <property type="evidence" value="ECO:0007669"/>
    <property type="project" value="TreeGrafter"/>
</dbReference>
<feature type="binding site" evidence="9">
    <location>
        <position position="65"/>
    </location>
    <ligand>
        <name>Mg(2+)</name>
        <dbReference type="ChEBI" id="CHEBI:18420"/>
    </ligand>
</feature>
<feature type="binding site" evidence="9">
    <location>
        <position position="102"/>
    </location>
    <ligand>
        <name>4-amino-2-methyl-5-(diphosphooxymethyl)pyrimidine</name>
        <dbReference type="ChEBI" id="CHEBI:57841"/>
    </ligand>
</feature>
<dbReference type="EC" id="2.5.1.3" evidence="9"/>
<dbReference type="HAMAP" id="MF_00097">
    <property type="entry name" value="TMP_synthase"/>
    <property type="match status" value="1"/>
</dbReference>
<proteinExistence type="inferred from homology"/>
<dbReference type="SUPFAM" id="SSF51391">
    <property type="entry name" value="Thiamin phosphate synthase"/>
    <property type="match status" value="1"/>
</dbReference>
<comment type="similarity">
    <text evidence="9">Belongs to the thiamine-phosphate synthase family.</text>
</comment>
<dbReference type="Gene3D" id="3.20.20.70">
    <property type="entry name" value="Aldolase class I"/>
    <property type="match status" value="1"/>
</dbReference>
<evidence type="ECO:0000256" key="1">
    <source>
        <dbReference type="ARBA" id="ARBA00005165"/>
    </source>
</evidence>
<evidence type="ECO:0000313" key="12">
    <source>
        <dbReference type="Proteomes" id="UP000199095"/>
    </source>
</evidence>
<name>A0A1I0DVN4_9BACI</name>
<dbReference type="GO" id="GO:0000287">
    <property type="term" value="F:magnesium ion binding"/>
    <property type="evidence" value="ECO:0007669"/>
    <property type="project" value="UniProtKB-UniRule"/>
</dbReference>
<comment type="function">
    <text evidence="9">Condenses 4-methyl-5-(beta-hydroxyethyl)thiazole monophosphate (THZ-P) and 2-methyl-4-amino-5-hydroxymethyl pyrimidine pyrophosphate (HMP-PP) to form thiamine monophosphate (TMP).</text>
</comment>
<keyword evidence="2 9" id="KW-0808">Transferase</keyword>
<dbReference type="STRING" id="237682.SAMN05421676_104192"/>
<dbReference type="Pfam" id="PF02581">
    <property type="entry name" value="TMP-TENI"/>
    <property type="match status" value="1"/>
</dbReference>
<keyword evidence="12" id="KW-1185">Reference proteome</keyword>
<dbReference type="InterPro" id="IPR013785">
    <property type="entry name" value="Aldolase_TIM"/>
</dbReference>
<evidence type="ECO:0000256" key="8">
    <source>
        <dbReference type="ARBA" id="ARBA00047883"/>
    </source>
</evidence>
<dbReference type="InterPro" id="IPR036206">
    <property type="entry name" value="ThiamineP_synth_sf"/>
</dbReference>
<sequence length="206" mass="22490">MKREIHAISTGRQSIESLTTIVEEIHPFVDAIHIREKSKTASEIYQIVQKLLENEVPLDKIIINDRVDIAYVCKVQGIHLAHHSLPVYAVKNEFPGLRIGYSCHSLVEARKAEKEGADYLFFGHVYATTSKPGLPPKGLKQLKNICRGVNVPVLAIGGVKPSNIPDILQTGANGIVLMSGIFEAEDPKGAANDLVKKVNKGTGGYT</sequence>
<organism evidence="11 12">
    <name type="scientific">Salinibacillus kushneri</name>
    <dbReference type="NCBI Taxonomy" id="237682"/>
    <lineage>
        <taxon>Bacteria</taxon>
        <taxon>Bacillati</taxon>
        <taxon>Bacillota</taxon>
        <taxon>Bacilli</taxon>
        <taxon>Bacillales</taxon>
        <taxon>Bacillaceae</taxon>
        <taxon>Salinibacillus</taxon>
    </lineage>
</organism>
<evidence type="ECO:0000256" key="7">
    <source>
        <dbReference type="ARBA" id="ARBA00047851"/>
    </source>
</evidence>
<feature type="binding site" evidence="9">
    <location>
        <position position="64"/>
    </location>
    <ligand>
        <name>4-amino-2-methyl-5-(diphosphooxymethyl)pyrimidine</name>
        <dbReference type="ChEBI" id="CHEBI:57841"/>
    </ligand>
</feature>
<keyword evidence="5 9" id="KW-0784">Thiamine biosynthesis</keyword>
<evidence type="ECO:0000256" key="3">
    <source>
        <dbReference type="ARBA" id="ARBA00022723"/>
    </source>
</evidence>
<dbReference type="Proteomes" id="UP000199095">
    <property type="component" value="Unassembled WGS sequence"/>
</dbReference>
<keyword evidence="4 9" id="KW-0460">Magnesium</keyword>
<evidence type="ECO:0000256" key="5">
    <source>
        <dbReference type="ARBA" id="ARBA00022977"/>
    </source>
</evidence>
<feature type="binding site" evidence="9">
    <location>
        <begin position="128"/>
        <end position="130"/>
    </location>
    <ligand>
        <name>2-[(2R,5Z)-2-carboxy-4-methylthiazol-5(2H)-ylidene]ethyl phosphate</name>
        <dbReference type="ChEBI" id="CHEBI:62899"/>
    </ligand>
</feature>
<dbReference type="InterPro" id="IPR022998">
    <property type="entry name" value="ThiamineP_synth_TenI"/>
</dbReference>
<comment type="caution">
    <text evidence="9">Lacks conserved residue(s) required for the propagation of feature annotation.</text>
</comment>
<dbReference type="NCBIfam" id="NF005819">
    <property type="entry name" value="PRK07695.1"/>
    <property type="match status" value="1"/>
</dbReference>
<dbReference type="GO" id="GO:0009229">
    <property type="term" value="P:thiamine diphosphate biosynthetic process"/>
    <property type="evidence" value="ECO:0007669"/>
    <property type="project" value="UniProtKB-UniRule"/>
</dbReference>
<keyword evidence="3 9" id="KW-0479">Metal-binding</keyword>
<evidence type="ECO:0000256" key="6">
    <source>
        <dbReference type="ARBA" id="ARBA00047334"/>
    </source>
</evidence>
<feature type="binding site" evidence="9">
    <location>
        <position position="131"/>
    </location>
    <ligand>
        <name>4-amino-2-methyl-5-(diphosphooxymethyl)pyrimidine</name>
        <dbReference type="ChEBI" id="CHEBI:57841"/>
    </ligand>
</feature>
<dbReference type="PANTHER" id="PTHR20857:SF22">
    <property type="entry name" value="THIAZOLE TAUTOMERASE"/>
    <property type="match status" value="1"/>
</dbReference>
<comment type="pathway">
    <text evidence="1 9">Cofactor biosynthesis; thiamine diphosphate biosynthesis; thiamine phosphate from 4-amino-2-methyl-5-diphosphomethylpyrimidine and 4-methyl-5-(2-phosphoethyl)-thiazole: step 1/1.</text>
</comment>
<evidence type="ECO:0000256" key="4">
    <source>
        <dbReference type="ARBA" id="ARBA00022842"/>
    </source>
</evidence>
<feature type="domain" description="Thiamine phosphate synthase/TenI" evidence="10">
    <location>
        <begin position="15"/>
        <end position="181"/>
    </location>
</feature>
<evidence type="ECO:0000256" key="9">
    <source>
        <dbReference type="HAMAP-Rule" id="MF_00097"/>
    </source>
</evidence>
<dbReference type="OrthoDB" id="9815348at2"/>
<dbReference type="InterPro" id="IPR034291">
    <property type="entry name" value="TMP_synthase"/>
</dbReference>
<dbReference type="CDD" id="cd00564">
    <property type="entry name" value="TMP_TenI"/>
    <property type="match status" value="1"/>
</dbReference>
<reference evidence="12" key="1">
    <citation type="submission" date="2016-10" db="EMBL/GenBank/DDBJ databases">
        <authorList>
            <person name="Varghese N."/>
            <person name="Submissions S."/>
        </authorList>
    </citation>
    <scope>NUCLEOTIDE SEQUENCE [LARGE SCALE GENOMIC DNA]</scope>
    <source>
        <strain evidence="12">CGMCC 1.3566</strain>
    </source>
</reference>
<dbReference type="PANTHER" id="PTHR20857">
    <property type="entry name" value="THIAMINE-PHOSPHATE PYROPHOSPHORYLASE"/>
    <property type="match status" value="1"/>
</dbReference>
<protein>
    <recommendedName>
        <fullName evidence="9">Thiamine-phosphate synthase</fullName>
        <shortName evidence="9">TP synthase</shortName>
        <shortName evidence="9">TPS</shortName>
        <ecNumber evidence="9">2.5.1.3</ecNumber>
    </recommendedName>
    <alternativeName>
        <fullName evidence="9">Thiamine-phosphate pyrophosphorylase</fullName>
        <shortName evidence="9">TMP pyrophosphorylase</shortName>
        <shortName evidence="9">TMP-PPase</shortName>
    </alternativeName>
</protein>
<evidence type="ECO:0000259" key="10">
    <source>
        <dbReference type="Pfam" id="PF02581"/>
    </source>
</evidence>